<dbReference type="EMBL" id="MHNN01000003">
    <property type="protein sequence ID" value="OGZ47250.1"/>
    <property type="molecule type" value="Genomic_DNA"/>
</dbReference>
<accession>A0A1G2GB20</accession>
<dbReference type="Gene3D" id="2.60.40.10">
    <property type="entry name" value="Immunoglobulins"/>
    <property type="match status" value="1"/>
</dbReference>
<name>A0A1G2GB20_9BACT</name>
<dbReference type="AlphaFoldDB" id="A0A1G2GB20"/>
<dbReference type="InterPro" id="IPR024079">
    <property type="entry name" value="MetalloPept_cat_dom_sf"/>
</dbReference>
<dbReference type="InterPro" id="IPR013783">
    <property type="entry name" value="Ig-like_fold"/>
</dbReference>
<sequence length="675" mass="73960">MEKHSMGLRDILLLAFFGVIVVSGYVFLQEKDLFDANSSLATVLVATSGNIEKCDDVPLSTNTESTTQNKEADLKNIMATYGGLRNEILQQANDVSLVNKKRTDLQRVFKDRKELFVKTMRQNPEAALAQVLKDDDIEAASSITKNCTETRKFVEGTFSLVHVDDFKKNKSVNTYYLETDDQKRIILYPAMGVPASITPGSRVKIGGYAVGDEMLFDGGIAVEDLAPHETGISLAVAQAVIVPPTEKRIAVLTAKFQDQTTSAPSNDSARNLIFERMEEFFQEESYGKLTLKGDVFGPITLPVNGKQNCSSFINSQPIINSSFQLGDSLVDYSLYSDLIVVVDDSAYCARQFGGYGLMNKTNYPEMQNHYGFALVSSGSALSVSITAHELGHVFGSPHDNFSYCKLPLVCSTKNDHSVEYGNQYSTMGNSSSKGHFSATDKKLAGFFGDSDILTITQSGRYDIAPLESQNTLLPRALEIPRYQVSPLYLEYRQPIGRDATFSSWYPNTSDIFAGALVTNSDGSRSDLIDPTPSPTPNAKFSALKIGDVLTDPVNGTKISVVAKDATKLTADIQLGPVGDIDVNITSPKQGRDIQVFNKPKTITVSADVIVPVGKIKRVEFSIDSRQNVVATDATVPYEKNINVKTLPAGRHSIYVTAYDKFGYSSYSRVRVDITR</sequence>
<dbReference type="SUPFAM" id="SSF55486">
    <property type="entry name" value="Metalloproteases ('zincins'), catalytic domain"/>
    <property type="match status" value="1"/>
</dbReference>
<evidence type="ECO:0000313" key="1">
    <source>
        <dbReference type="EMBL" id="OGZ47250.1"/>
    </source>
</evidence>
<organism evidence="1 2">
    <name type="scientific">Candidatus Ryanbacteria bacterium RIFCSPHIGHO2_02_FULL_45_13b</name>
    <dbReference type="NCBI Taxonomy" id="1802117"/>
    <lineage>
        <taxon>Bacteria</taxon>
        <taxon>Candidatus Ryaniibacteriota</taxon>
    </lineage>
</organism>
<comment type="caution">
    <text evidence="1">The sequence shown here is derived from an EMBL/GenBank/DDBJ whole genome shotgun (WGS) entry which is preliminary data.</text>
</comment>
<gene>
    <name evidence="1" type="ORF">A3J54_01445</name>
</gene>
<proteinExistence type="predicted"/>
<dbReference type="GO" id="GO:0008237">
    <property type="term" value="F:metallopeptidase activity"/>
    <property type="evidence" value="ECO:0007669"/>
    <property type="project" value="InterPro"/>
</dbReference>
<dbReference type="Pfam" id="PF17957">
    <property type="entry name" value="Big_7"/>
    <property type="match status" value="1"/>
</dbReference>
<dbReference type="STRING" id="1802117.A3J54_01445"/>
<evidence type="ECO:0000313" key="2">
    <source>
        <dbReference type="Proteomes" id="UP000176576"/>
    </source>
</evidence>
<reference evidence="1 2" key="1">
    <citation type="journal article" date="2016" name="Nat. Commun.">
        <title>Thousands of microbial genomes shed light on interconnected biogeochemical processes in an aquifer system.</title>
        <authorList>
            <person name="Anantharaman K."/>
            <person name="Brown C.T."/>
            <person name="Hug L.A."/>
            <person name="Sharon I."/>
            <person name="Castelle C.J."/>
            <person name="Probst A.J."/>
            <person name="Thomas B.C."/>
            <person name="Singh A."/>
            <person name="Wilkins M.J."/>
            <person name="Karaoz U."/>
            <person name="Brodie E.L."/>
            <person name="Williams K.H."/>
            <person name="Hubbard S.S."/>
            <person name="Banfield J.F."/>
        </authorList>
    </citation>
    <scope>NUCLEOTIDE SEQUENCE [LARGE SCALE GENOMIC DNA]</scope>
</reference>
<protein>
    <submittedName>
        <fullName evidence="1">Uncharacterized protein</fullName>
    </submittedName>
</protein>
<dbReference type="Proteomes" id="UP000176576">
    <property type="component" value="Unassembled WGS sequence"/>
</dbReference>
<dbReference type="Gene3D" id="3.40.390.10">
    <property type="entry name" value="Collagenase (Catalytic Domain)"/>
    <property type="match status" value="1"/>
</dbReference>